<reference evidence="19 20" key="1">
    <citation type="submission" date="2024-11" db="EMBL/GenBank/DDBJ databases">
        <title>Chromosome-level genome assembly of Eucalyptus globulus Labill. provides insights into its genome evolution.</title>
        <authorList>
            <person name="Li X."/>
        </authorList>
    </citation>
    <scope>NUCLEOTIDE SEQUENCE [LARGE SCALE GENOMIC DNA]</scope>
    <source>
        <strain evidence="19">CL2024</strain>
        <tissue evidence="19">Fresh tender leaves</tissue>
    </source>
</reference>
<keyword evidence="2" id="KW-0723">Serine/threonine-protein kinase</keyword>
<keyword evidence="20" id="KW-1185">Reference proteome</keyword>
<dbReference type="InterPro" id="IPR000719">
    <property type="entry name" value="Prot_kinase_dom"/>
</dbReference>
<evidence type="ECO:0000256" key="7">
    <source>
        <dbReference type="ARBA" id="ARBA00022741"/>
    </source>
</evidence>
<keyword evidence="4 16" id="KW-0812">Transmembrane</keyword>
<evidence type="ECO:0000256" key="16">
    <source>
        <dbReference type="SAM" id="Phobius"/>
    </source>
</evidence>
<dbReference type="CDD" id="cd23509">
    <property type="entry name" value="Gnk2-like"/>
    <property type="match status" value="2"/>
</dbReference>
<dbReference type="InterPro" id="IPR017441">
    <property type="entry name" value="Protein_kinase_ATP_BS"/>
</dbReference>
<evidence type="ECO:0008006" key="21">
    <source>
        <dbReference type="Google" id="ProtNLM"/>
    </source>
</evidence>
<evidence type="ECO:0000256" key="4">
    <source>
        <dbReference type="ARBA" id="ARBA00022692"/>
    </source>
</evidence>
<protein>
    <recommendedName>
        <fullName evidence="21">Cysteine-rich receptor-like protein kinase</fullName>
    </recommendedName>
</protein>
<dbReference type="CDD" id="cd14066">
    <property type="entry name" value="STKc_IRAK"/>
    <property type="match status" value="1"/>
</dbReference>
<keyword evidence="5" id="KW-0732">Signal</keyword>
<dbReference type="PROSITE" id="PS51473">
    <property type="entry name" value="GNK2"/>
    <property type="match status" value="2"/>
</dbReference>
<dbReference type="EMBL" id="JBJKBG010000005">
    <property type="protein sequence ID" value="KAL3740638.1"/>
    <property type="molecule type" value="Genomic_DNA"/>
</dbReference>
<dbReference type="InterPro" id="IPR001245">
    <property type="entry name" value="Ser-Thr/Tyr_kinase_cat_dom"/>
</dbReference>
<keyword evidence="3" id="KW-0808">Transferase</keyword>
<dbReference type="Gene3D" id="1.10.510.10">
    <property type="entry name" value="Transferase(Phosphotransferase) domain 1"/>
    <property type="match status" value="1"/>
</dbReference>
<feature type="transmembrane region" description="Helical" evidence="16">
    <location>
        <begin position="271"/>
        <end position="292"/>
    </location>
</feature>
<dbReference type="PANTHER" id="PTHR27002:SF1109">
    <property type="entry name" value="CYSTEINE-RICH RECEPTOR-LIKE PROTEIN KINASE 10 ISOFORM X1"/>
    <property type="match status" value="1"/>
</dbReference>
<keyword evidence="12" id="KW-0675">Receptor</keyword>
<dbReference type="SUPFAM" id="SSF56112">
    <property type="entry name" value="Protein kinase-like (PK-like)"/>
    <property type="match status" value="1"/>
</dbReference>
<evidence type="ECO:0000256" key="9">
    <source>
        <dbReference type="ARBA" id="ARBA00022840"/>
    </source>
</evidence>
<evidence type="ECO:0000256" key="12">
    <source>
        <dbReference type="ARBA" id="ARBA00023170"/>
    </source>
</evidence>
<dbReference type="Gene3D" id="3.30.430.20">
    <property type="entry name" value="Gnk2 domain, C-X8-C-X2-C motif"/>
    <property type="match status" value="2"/>
</dbReference>
<dbReference type="FunFam" id="3.30.200.20:FF:000142">
    <property type="entry name" value="Cysteine-rich receptor-like protein kinase 10"/>
    <property type="match status" value="1"/>
</dbReference>
<dbReference type="PANTHER" id="PTHR27002">
    <property type="entry name" value="RECEPTOR-LIKE SERINE/THREONINE-PROTEIN KINASE SD1-8"/>
    <property type="match status" value="1"/>
</dbReference>
<accession>A0ABD3KM19</accession>
<comment type="caution">
    <text evidence="19">The sequence shown here is derived from an EMBL/GenBank/DDBJ whole genome shotgun (WGS) entry which is preliminary data.</text>
</comment>
<dbReference type="PROSITE" id="PS50011">
    <property type="entry name" value="PROTEIN_KINASE_DOM"/>
    <property type="match status" value="1"/>
</dbReference>
<dbReference type="Proteomes" id="UP001634007">
    <property type="component" value="Unassembled WGS sequence"/>
</dbReference>
<evidence type="ECO:0000313" key="19">
    <source>
        <dbReference type="EMBL" id="KAL3740638.1"/>
    </source>
</evidence>
<proteinExistence type="predicted"/>
<dbReference type="GO" id="GO:0016020">
    <property type="term" value="C:membrane"/>
    <property type="evidence" value="ECO:0007669"/>
    <property type="project" value="UniProtKB-SubCell"/>
</dbReference>
<dbReference type="PROSITE" id="PS00108">
    <property type="entry name" value="PROTEIN_KINASE_ST"/>
    <property type="match status" value="1"/>
</dbReference>
<dbReference type="Gene3D" id="3.30.200.20">
    <property type="entry name" value="Phosphorylase Kinase, domain 1"/>
    <property type="match status" value="1"/>
</dbReference>
<evidence type="ECO:0000256" key="6">
    <source>
        <dbReference type="ARBA" id="ARBA00022737"/>
    </source>
</evidence>
<dbReference type="AlphaFoldDB" id="A0ABD3KM19"/>
<evidence type="ECO:0000313" key="20">
    <source>
        <dbReference type="Proteomes" id="UP001634007"/>
    </source>
</evidence>
<dbReference type="Pfam" id="PF01657">
    <property type="entry name" value="Stress-antifung"/>
    <property type="match status" value="2"/>
</dbReference>
<feature type="region of interest" description="Disordered" evidence="15">
    <location>
        <begin position="646"/>
        <end position="665"/>
    </location>
</feature>
<dbReference type="InterPro" id="IPR038408">
    <property type="entry name" value="GNK2_sf"/>
</dbReference>
<dbReference type="InterPro" id="IPR002902">
    <property type="entry name" value="GNK2"/>
</dbReference>
<feature type="domain" description="Protein kinase" evidence="17">
    <location>
        <begin position="349"/>
        <end position="635"/>
    </location>
</feature>
<feature type="binding site" evidence="14">
    <location>
        <position position="377"/>
    </location>
    <ligand>
        <name>ATP</name>
        <dbReference type="ChEBI" id="CHEBI:30616"/>
    </ligand>
</feature>
<dbReference type="PROSITE" id="PS00107">
    <property type="entry name" value="PROTEIN_KINASE_ATP"/>
    <property type="match status" value="1"/>
</dbReference>
<dbReference type="GO" id="GO:0004674">
    <property type="term" value="F:protein serine/threonine kinase activity"/>
    <property type="evidence" value="ECO:0007669"/>
    <property type="project" value="UniProtKB-KW"/>
</dbReference>
<evidence type="ECO:0000256" key="3">
    <source>
        <dbReference type="ARBA" id="ARBA00022679"/>
    </source>
</evidence>
<evidence type="ECO:0000259" key="18">
    <source>
        <dbReference type="PROSITE" id="PS51473"/>
    </source>
</evidence>
<evidence type="ECO:0000256" key="10">
    <source>
        <dbReference type="ARBA" id="ARBA00022989"/>
    </source>
</evidence>
<evidence type="ECO:0000256" key="5">
    <source>
        <dbReference type="ARBA" id="ARBA00022729"/>
    </source>
</evidence>
<dbReference type="GO" id="GO:0005524">
    <property type="term" value="F:ATP binding"/>
    <property type="evidence" value="ECO:0007669"/>
    <property type="project" value="UniProtKB-UniRule"/>
</dbReference>
<keyword evidence="11 16" id="KW-0472">Membrane</keyword>
<gene>
    <name evidence="19" type="ORF">ACJRO7_021846</name>
</gene>
<keyword evidence="10 16" id="KW-1133">Transmembrane helix</keyword>
<name>A0ABD3KM19_EUCGL</name>
<dbReference type="InterPro" id="IPR011009">
    <property type="entry name" value="Kinase-like_dom_sf"/>
</dbReference>
<keyword evidence="7 14" id="KW-0547">Nucleotide-binding</keyword>
<dbReference type="Pfam" id="PF07714">
    <property type="entry name" value="PK_Tyr_Ser-Thr"/>
    <property type="match status" value="1"/>
</dbReference>
<feature type="domain" description="Gnk2-homologous" evidence="18">
    <location>
        <begin position="40"/>
        <end position="142"/>
    </location>
</feature>
<evidence type="ECO:0000256" key="15">
    <source>
        <dbReference type="SAM" id="MobiDB-lite"/>
    </source>
</evidence>
<evidence type="ECO:0000256" key="2">
    <source>
        <dbReference type="ARBA" id="ARBA00022527"/>
    </source>
</evidence>
<dbReference type="FunFam" id="1.10.510.10:FF:001697">
    <property type="entry name" value="Uncharacterized protein"/>
    <property type="match status" value="1"/>
</dbReference>
<keyword evidence="6" id="KW-0677">Repeat</keyword>
<evidence type="ECO:0000256" key="11">
    <source>
        <dbReference type="ARBA" id="ARBA00023136"/>
    </source>
</evidence>
<feature type="domain" description="Gnk2-homologous" evidence="18">
    <location>
        <begin position="150"/>
        <end position="255"/>
    </location>
</feature>
<evidence type="ECO:0000256" key="14">
    <source>
        <dbReference type="PROSITE-ProRule" id="PRU10141"/>
    </source>
</evidence>
<evidence type="ECO:0000256" key="1">
    <source>
        <dbReference type="ARBA" id="ARBA00004167"/>
    </source>
</evidence>
<evidence type="ECO:0000256" key="8">
    <source>
        <dbReference type="ARBA" id="ARBA00022777"/>
    </source>
</evidence>
<evidence type="ECO:0000259" key="17">
    <source>
        <dbReference type="PROSITE" id="PS50011"/>
    </source>
</evidence>
<keyword evidence="8" id="KW-0418">Kinase</keyword>
<dbReference type="InterPro" id="IPR008271">
    <property type="entry name" value="Ser/Thr_kinase_AS"/>
</dbReference>
<dbReference type="SMART" id="SM00220">
    <property type="entry name" value="S_TKc"/>
    <property type="match status" value="1"/>
</dbReference>
<feature type="compositionally biased region" description="Polar residues" evidence="15">
    <location>
        <begin position="648"/>
        <end position="665"/>
    </location>
</feature>
<keyword evidence="13" id="KW-0325">Glycoprotein</keyword>
<organism evidence="19 20">
    <name type="scientific">Eucalyptus globulus</name>
    <name type="common">Tasmanian blue gum</name>
    <dbReference type="NCBI Taxonomy" id="34317"/>
    <lineage>
        <taxon>Eukaryota</taxon>
        <taxon>Viridiplantae</taxon>
        <taxon>Streptophyta</taxon>
        <taxon>Embryophyta</taxon>
        <taxon>Tracheophyta</taxon>
        <taxon>Spermatophyta</taxon>
        <taxon>Magnoliopsida</taxon>
        <taxon>eudicotyledons</taxon>
        <taxon>Gunneridae</taxon>
        <taxon>Pentapetalae</taxon>
        <taxon>rosids</taxon>
        <taxon>malvids</taxon>
        <taxon>Myrtales</taxon>
        <taxon>Myrtaceae</taxon>
        <taxon>Myrtoideae</taxon>
        <taxon>Eucalypteae</taxon>
        <taxon>Eucalyptus</taxon>
    </lineage>
</organism>
<evidence type="ECO:0000256" key="13">
    <source>
        <dbReference type="ARBA" id="ARBA00023180"/>
    </source>
</evidence>
<sequence>MGLELLFRPKKMARDSNLVTFFLFVTSILFLVTPINGNSPLYVLCGPKNGNYTFGSPFRKNLEQLLLGNLASNTAKKGFHSSFAGDGSDEVFGQALCRRDVNRSACGDCVRIASQEIMNKCNEKDADIWYEYCQISYSYSNFFSAMNYLGQYPDSNNQKQDVSNPEELSSALNKLMDGLISEAPWASSMFAVGSSNFPSQGHVYGLVQCIIGISGGDCNTCLVSAWGDLRTCCSLHQGGTVVSRYCNVRFELYRFYNQHSEDIVGLGKEKIILLVICILAGTLLASLGICVARQRRKRRMTRDEERDENELLQELPTPIELSISRGDLEYSDDMFVMDLVTLRAATANFSLTNKLGQGGFGIVYKGILPDGNEIAVKRLSMKSWQGVEEFKNEITLIAKLKHKNLVRLLGWGIDGHEKLLIYEYMANKSLDVFLSDPMKRSQLDWGARYSILNGIARGLLYLHEDSVPKIIHRDLKPSNVLLDIDMVAKISDFGMARIFSEKQNVANTRRVVGTFGYMAPEYAMEGQFSAKSDVFSFGVILLEIISGKKNSGFHLTKRASSLLKYAWILWNKGRELEFVDPFLLKSFPPADVRRTIQMGLLCVQEDPADRPLMTDVVVLLESGPAVLLQPKQPAFSVGRDIPLDSLSMPESSCTNDITASTMSPR</sequence>
<comment type="subcellular location">
    <subcellularLocation>
        <location evidence="1">Membrane</location>
        <topology evidence="1">Single-pass membrane protein</topology>
    </subcellularLocation>
</comment>
<keyword evidence="9 14" id="KW-0067">ATP-binding</keyword>